<dbReference type="AlphaFoldDB" id="A0AAE6ZPC1"/>
<dbReference type="EMBL" id="CP051205">
    <property type="protein sequence ID" value="QJB35918.1"/>
    <property type="molecule type" value="Genomic_DNA"/>
</dbReference>
<organism evidence="1 2">
    <name type="scientific">Chitinophaga oryzae</name>
    <dbReference type="NCBI Taxonomy" id="2725414"/>
    <lineage>
        <taxon>Bacteria</taxon>
        <taxon>Pseudomonadati</taxon>
        <taxon>Bacteroidota</taxon>
        <taxon>Chitinophagia</taxon>
        <taxon>Chitinophagales</taxon>
        <taxon>Chitinophagaceae</taxon>
        <taxon>Chitinophaga</taxon>
    </lineage>
</organism>
<sequence>MEVKQNPRTVDEVCKKGQLEEHRDTIKAIFTLINEKGCKIATRYERPTSSVDWSAADGPIIRLNLLSNKEPIHIIWSLLHEYGHFLSGKPATARLDDDQQMAREVLAWEHADQQLIEFPELCECRQAYHQYRAACLKTYEDKRKM</sequence>
<protein>
    <submittedName>
        <fullName evidence="1">Uncharacterized protein</fullName>
    </submittedName>
</protein>
<evidence type="ECO:0000313" key="1">
    <source>
        <dbReference type="EMBL" id="QJB35918.1"/>
    </source>
</evidence>
<dbReference type="Proteomes" id="UP000502421">
    <property type="component" value="Chromosome"/>
</dbReference>
<reference evidence="2" key="1">
    <citation type="submission" date="2020-04" db="EMBL/GenBank/DDBJ databases">
        <authorList>
            <person name="Kittiwongwattana C."/>
        </authorList>
    </citation>
    <scope>NUCLEOTIDE SEQUENCE [LARGE SCALE GENOMIC DNA]</scope>
    <source>
        <strain evidence="2">1310</strain>
    </source>
</reference>
<dbReference type="KEGG" id="coy:HF329_33255"/>
<name>A0AAE6ZPC1_9BACT</name>
<evidence type="ECO:0000313" key="2">
    <source>
        <dbReference type="Proteomes" id="UP000502421"/>
    </source>
</evidence>
<dbReference type="RefSeq" id="WP_168811428.1">
    <property type="nucleotide sequence ID" value="NZ_CP051205.1"/>
</dbReference>
<gene>
    <name evidence="1" type="ORF">HF329_33255</name>
</gene>
<proteinExistence type="predicted"/>
<accession>A0AAE6ZPC1</accession>